<gene>
    <name evidence="3" type="ORF">H6D15_14010</name>
</gene>
<reference evidence="3 4" key="1">
    <citation type="journal article" date="2021" name="Sci. Rep.">
        <title>The distribution of antibiotic resistance genes in chicken gut microbiota commensals.</title>
        <authorList>
            <person name="Juricova H."/>
            <person name="Matiasovicova J."/>
            <person name="Kubasova T."/>
            <person name="Cejkova D."/>
            <person name="Rychlik I."/>
        </authorList>
    </citation>
    <scope>NUCLEOTIDE SEQUENCE [LARGE SCALE GENOMIC DNA]</scope>
    <source>
        <strain evidence="3 4">An421</strain>
    </source>
</reference>
<dbReference type="GO" id="GO:0005829">
    <property type="term" value="C:cytosol"/>
    <property type="evidence" value="ECO:0007669"/>
    <property type="project" value="TreeGrafter"/>
</dbReference>
<dbReference type="FunFam" id="3.40.50.880:FF:000003">
    <property type="entry name" value="Anthranilate synthase component II"/>
    <property type="match status" value="1"/>
</dbReference>
<dbReference type="InterPro" id="IPR017926">
    <property type="entry name" value="GATASE"/>
</dbReference>
<dbReference type="GO" id="GO:0004049">
    <property type="term" value="F:anthranilate synthase activity"/>
    <property type="evidence" value="ECO:0007669"/>
    <property type="project" value="TreeGrafter"/>
</dbReference>
<dbReference type="PRINTS" id="PR00099">
    <property type="entry name" value="CPSGATASE"/>
</dbReference>
<dbReference type="InterPro" id="IPR050472">
    <property type="entry name" value="Anth_synth/Amidotransfase"/>
</dbReference>
<dbReference type="EMBL" id="JACJMO010000035">
    <property type="protein sequence ID" value="MBM6858697.1"/>
    <property type="molecule type" value="Genomic_DNA"/>
</dbReference>
<dbReference type="PANTHER" id="PTHR43418:SF4">
    <property type="entry name" value="MULTIFUNCTIONAL TRYPTOPHAN BIOSYNTHESIS PROTEIN"/>
    <property type="match status" value="1"/>
</dbReference>
<dbReference type="PANTHER" id="PTHR43418">
    <property type="entry name" value="MULTIFUNCTIONAL TRYPTOPHAN BIOSYNTHESIS PROTEIN-RELATED"/>
    <property type="match status" value="1"/>
</dbReference>
<dbReference type="InterPro" id="IPR029062">
    <property type="entry name" value="Class_I_gatase-like"/>
</dbReference>
<comment type="caution">
    <text evidence="3">The sequence shown here is derived from an EMBL/GenBank/DDBJ whole genome shotgun (WGS) entry which is preliminary data.</text>
</comment>
<evidence type="ECO:0000313" key="4">
    <source>
        <dbReference type="Proteomes" id="UP000698924"/>
    </source>
</evidence>
<dbReference type="SUPFAM" id="SSF52317">
    <property type="entry name" value="Class I glutamine amidotransferase-like"/>
    <property type="match status" value="1"/>
</dbReference>
<proteinExistence type="predicted"/>
<dbReference type="Proteomes" id="UP000698924">
    <property type="component" value="Unassembled WGS sequence"/>
</dbReference>
<evidence type="ECO:0000256" key="1">
    <source>
        <dbReference type="ARBA" id="ARBA00022962"/>
    </source>
</evidence>
<dbReference type="RefSeq" id="WP_204973169.1">
    <property type="nucleotide sequence ID" value="NZ_JAAZTS010000034.1"/>
</dbReference>
<sequence>MNHIAIIDNYDSFTYNLVQLVEQAGARVTVLRNDRFALPDLAAYDKLLLSPGPGIPQEAGLLMPVIRTYAATKPILGVCLGEQAIGEAFGARLCNLSDVFHGVQTEISLDGPGVADDYLFDGLPRRLTVGRYHSWVVSREGLPDTLAVTAVSDEGLIMGLRHRMLDVHGIQFHPESVLTPLGERIIQNWINH</sequence>
<dbReference type="NCBIfam" id="TIGR00566">
    <property type="entry name" value="trpG_papA"/>
    <property type="match status" value="1"/>
</dbReference>
<dbReference type="Gene3D" id="3.40.50.880">
    <property type="match status" value="1"/>
</dbReference>
<keyword evidence="4" id="KW-1185">Reference proteome</keyword>
<dbReference type="Pfam" id="PF00117">
    <property type="entry name" value="GATase"/>
    <property type="match status" value="1"/>
</dbReference>
<dbReference type="InterPro" id="IPR006221">
    <property type="entry name" value="TrpG/PapA_dom"/>
</dbReference>
<evidence type="ECO:0000259" key="2">
    <source>
        <dbReference type="Pfam" id="PF00117"/>
    </source>
</evidence>
<accession>A0AA40ZVL3</accession>
<dbReference type="PRINTS" id="PR00096">
    <property type="entry name" value="GATASE"/>
</dbReference>
<dbReference type="CDD" id="cd01743">
    <property type="entry name" value="GATase1_Anthranilate_Synthase"/>
    <property type="match status" value="1"/>
</dbReference>
<dbReference type="PROSITE" id="PS51273">
    <property type="entry name" value="GATASE_TYPE_1"/>
    <property type="match status" value="1"/>
</dbReference>
<protein>
    <submittedName>
        <fullName evidence="3">Aminodeoxychorismate/anthranilate synthase component II</fullName>
    </submittedName>
</protein>
<evidence type="ECO:0000313" key="3">
    <source>
        <dbReference type="EMBL" id="MBM6858697.1"/>
    </source>
</evidence>
<name>A0AA40ZVL3_9BACT</name>
<dbReference type="GO" id="GO:0000162">
    <property type="term" value="P:L-tryptophan biosynthetic process"/>
    <property type="evidence" value="ECO:0007669"/>
    <property type="project" value="TreeGrafter"/>
</dbReference>
<dbReference type="PRINTS" id="PR00097">
    <property type="entry name" value="ANTSNTHASEII"/>
</dbReference>
<keyword evidence="1" id="KW-0315">Glutamine amidotransferase</keyword>
<dbReference type="AlphaFoldDB" id="A0AA40ZVL3"/>
<feature type="domain" description="Glutamine amidotransferase" evidence="2">
    <location>
        <begin position="6"/>
        <end position="189"/>
    </location>
</feature>
<organism evidence="3 4">
    <name type="scientific">Caecibacteroides pullorum</name>
    <dbReference type="NCBI Taxonomy" id="2725562"/>
    <lineage>
        <taxon>Bacteria</taxon>
        <taxon>Pseudomonadati</taxon>
        <taxon>Bacteroidota</taxon>
        <taxon>Bacteroidia</taxon>
        <taxon>Bacteroidales</taxon>
        <taxon>Bacteroidaceae</taxon>
        <taxon>Caecibacteroides</taxon>
    </lineage>
</organism>